<dbReference type="InterPro" id="IPR036610">
    <property type="entry name" value="PEBP-like_sf"/>
</dbReference>
<keyword evidence="2" id="KW-0649">Protein kinase inhibitor</keyword>
<feature type="chain" id="PRO_5046433235" evidence="1">
    <location>
        <begin position="22"/>
        <end position="183"/>
    </location>
</feature>
<dbReference type="Proteomes" id="UP001273505">
    <property type="component" value="Unassembled WGS sequence"/>
</dbReference>
<evidence type="ECO:0000313" key="2">
    <source>
        <dbReference type="EMBL" id="MDX6848698.1"/>
    </source>
</evidence>
<protein>
    <submittedName>
        <fullName evidence="2">YbhB/YbcL family Raf kinase inhibitor-like protein</fullName>
    </submittedName>
</protein>
<feature type="signal peptide" evidence="1">
    <location>
        <begin position="1"/>
        <end position="21"/>
    </location>
</feature>
<dbReference type="Gene3D" id="3.90.280.10">
    <property type="entry name" value="PEBP-like"/>
    <property type="match status" value="1"/>
</dbReference>
<dbReference type="SUPFAM" id="SSF49777">
    <property type="entry name" value="PEBP-like"/>
    <property type="match status" value="1"/>
</dbReference>
<dbReference type="PANTHER" id="PTHR30289:SF1">
    <property type="entry name" value="PEBP (PHOSPHATIDYLETHANOLAMINE-BINDING PROTEIN) FAMILY PROTEIN"/>
    <property type="match status" value="1"/>
</dbReference>
<evidence type="ECO:0000256" key="1">
    <source>
        <dbReference type="SAM" id="SignalP"/>
    </source>
</evidence>
<organism evidence="2 3">
    <name type="scientific">Gilvimarinus gilvus</name>
    <dbReference type="NCBI Taxonomy" id="3058038"/>
    <lineage>
        <taxon>Bacteria</taxon>
        <taxon>Pseudomonadati</taxon>
        <taxon>Pseudomonadota</taxon>
        <taxon>Gammaproteobacteria</taxon>
        <taxon>Cellvibrionales</taxon>
        <taxon>Cellvibrionaceae</taxon>
        <taxon>Gilvimarinus</taxon>
    </lineage>
</organism>
<sequence length="183" mass="19816">MNYRQLASAAALCSASLFAQAETFTLTSPDIEHGEPMSKVFEYQGFGCSGDNLSPALQWENPPEGTNFYAIFAYDPDAPTGSGWWHWQVINIPASTTHIVRGAGSIDSEKLPQKARQIRNDYGEHAFGGACPPVGHGPHRYQFTVYALPQALDLPKGASAALTGYMVNANALASSTLETTYER</sequence>
<gene>
    <name evidence="2" type="ORF">SCD92_04960</name>
</gene>
<comment type="caution">
    <text evidence="2">The sequence shown here is derived from an EMBL/GenBank/DDBJ whole genome shotgun (WGS) entry which is preliminary data.</text>
</comment>
<keyword evidence="3" id="KW-1185">Reference proteome</keyword>
<dbReference type="InterPro" id="IPR005247">
    <property type="entry name" value="YbhB_YbcL/LppC-like"/>
</dbReference>
<name>A0ABU4RUZ2_9GAMM</name>
<dbReference type="CDD" id="cd00865">
    <property type="entry name" value="PEBP_bact_arch"/>
    <property type="match status" value="1"/>
</dbReference>
<proteinExistence type="predicted"/>
<dbReference type="InterPro" id="IPR008914">
    <property type="entry name" value="PEBP"/>
</dbReference>
<evidence type="ECO:0000313" key="3">
    <source>
        <dbReference type="Proteomes" id="UP001273505"/>
    </source>
</evidence>
<dbReference type="NCBIfam" id="TIGR00481">
    <property type="entry name" value="YbhB/YbcL family Raf kinase inhibitor-like protein"/>
    <property type="match status" value="1"/>
</dbReference>
<dbReference type="Pfam" id="PF01161">
    <property type="entry name" value="PBP"/>
    <property type="match status" value="1"/>
</dbReference>
<dbReference type="GO" id="GO:0004860">
    <property type="term" value="F:protein kinase inhibitor activity"/>
    <property type="evidence" value="ECO:0007669"/>
    <property type="project" value="UniProtKB-KW"/>
</dbReference>
<dbReference type="RefSeq" id="WP_302724099.1">
    <property type="nucleotide sequence ID" value="NZ_JAULRU010000731.1"/>
</dbReference>
<accession>A0ABU4RUZ2</accession>
<keyword evidence="1" id="KW-0732">Signal</keyword>
<dbReference type="EMBL" id="JAXAFO010000006">
    <property type="protein sequence ID" value="MDX6848698.1"/>
    <property type="molecule type" value="Genomic_DNA"/>
</dbReference>
<reference evidence="2 3" key="1">
    <citation type="submission" date="2023-11" db="EMBL/GenBank/DDBJ databases">
        <title>Gilvimarinus fulvus sp. nov., isolated from the surface of Kelp.</title>
        <authorList>
            <person name="Sun Y.Y."/>
            <person name="Gong Y."/>
            <person name="Du Z.J."/>
        </authorList>
    </citation>
    <scope>NUCLEOTIDE SEQUENCE [LARGE SCALE GENOMIC DNA]</scope>
    <source>
        <strain evidence="2 3">SDUM040013</strain>
    </source>
</reference>
<dbReference type="PANTHER" id="PTHR30289">
    <property type="entry name" value="UNCHARACTERIZED PROTEIN YBCL-RELATED"/>
    <property type="match status" value="1"/>
</dbReference>